<dbReference type="PANTHER" id="PTHR12298">
    <property type="entry name" value="PCDC2 PROGRAMMED CELL DEATH PROTEIN 2 -RELATED"/>
    <property type="match status" value="1"/>
</dbReference>
<dbReference type="PROSITE" id="PS50865">
    <property type="entry name" value="ZF_MYND_2"/>
    <property type="match status" value="1"/>
</dbReference>
<dbReference type="AlphaFoldDB" id="A0AAE1GQB9"/>
<evidence type="ECO:0000256" key="2">
    <source>
        <dbReference type="ARBA" id="ARBA00022771"/>
    </source>
</evidence>
<keyword evidence="3" id="KW-0862">Zinc</keyword>
<evidence type="ECO:0000256" key="3">
    <source>
        <dbReference type="ARBA" id="ARBA00022833"/>
    </source>
</evidence>
<reference evidence="6" key="1">
    <citation type="submission" date="2023-10" db="EMBL/GenBank/DDBJ databases">
        <title>Genome assemblies of two species of porcelain crab, Petrolisthes cinctipes and Petrolisthes manimaculis (Anomura: Porcellanidae).</title>
        <authorList>
            <person name="Angst P."/>
        </authorList>
    </citation>
    <scope>NUCLEOTIDE SEQUENCE</scope>
    <source>
        <strain evidence="6">PB745_01</strain>
        <tissue evidence="6">Gill</tissue>
    </source>
</reference>
<sequence>MTEVVVELGFIEKAPTWKLQSRFFPSKVGGHPAWLALKDLPSSEELTCRRCIKPLIFLCQLYAPFHHKEECFHRTVFVFVCRDSGCCQDNDSSNIRVFRCQLPRDNEFYPYEPPKEEKPESDGPCAGDFNNLCRICGALGPKVCGGCKMARYCSKEHQALDWKSGHKAECKDPGSLSKKTSPFSSKFLFPEFEVELEPEELEAGREKSDEEVMKEYQDLLRSGQVTHQDDDDSDTEVDLVNMASKETDKQFQKFRTRIKEFPDQVVRYDRGREPLWVSSENHAMEVPPCPHCGEPRQFEFQVMPQLLVHLKVDNMGHSIDWGTVLIYSCQESCKATRPYVEEIVYKQDYSPIPSVMKNQGT</sequence>
<accession>A0AAE1GQB9</accession>
<proteinExistence type="predicted"/>
<dbReference type="Proteomes" id="UP001286313">
    <property type="component" value="Unassembled WGS sequence"/>
</dbReference>
<dbReference type="Gene3D" id="6.10.140.2220">
    <property type="match status" value="1"/>
</dbReference>
<feature type="domain" description="MYND-type" evidence="5">
    <location>
        <begin position="133"/>
        <end position="170"/>
    </location>
</feature>
<evidence type="ECO:0000256" key="4">
    <source>
        <dbReference type="PROSITE-ProRule" id="PRU00134"/>
    </source>
</evidence>
<dbReference type="Pfam" id="PF01753">
    <property type="entry name" value="zf-MYND"/>
    <property type="match status" value="1"/>
</dbReference>
<keyword evidence="7" id="KW-1185">Reference proteome</keyword>
<dbReference type="InterPro" id="IPR002893">
    <property type="entry name" value="Znf_MYND"/>
</dbReference>
<dbReference type="SUPFAM" id="SSF144232">
    <property type="entry name" value="HIT/MYND zinc finger-like"/>
    <property type="match status" value="1"/>
</dbReference>
<evidence type="ECO:0000313" key="6">
    <source>
        <dbReference type="EMBL" id="KAK3896251.1"/>
    </source>
</evidence>
<keyword evidence="2 4" id="KW-0863">Zinc-finger</keyword>
<organism evidence="6 7">
    <name type="scientific">Petrolisthes cinctipes</name>
    <name type="common">Flat porcelain crab</name>
    <dbReference type="NCBI Taxonomy" id="88211"/>
    <lineage>
        <taxon>Eukaryota</taxon>
        <taxon>Metazoa</taxon>
        <taxon>Ecdysozoa</taxon>
        <taxon>Arthropoda</taxon>
        <taxon>Crustacea</taxon>
        <taxon>Multicrustacea</taxon>
        <taxon>Malacostraca</taxon>
        <taxon>Eumalacostraca</taxon>
        <taxon>Eucarida</taxon>
        <taxon>Decapoda</taxon>
        <taxon>Pleocyemata</taxon>
        <taxon>Anomura</taxon>
        <taxon>Galatheoidea</taxon>
        <taxon>Porcellanidae</taxon>
        <taxon>Petrolisthes</taxon>
    </lineage>
</organism>
<dbReference type="Pfam" id="PF04194">
    <property type="entry name" value="PDCD2_C"/>
    <property type="match status" value="1"/>
</dbReference>
<protein>
    <recommendedName>
        <fullName evidence="5">MYND-type domain-containing protein</fullName>
    </recommendedName>
</protein>
<name>A0AAE1GQB9_PETCI</name>
<gene>
    <name evidence="6" type="ORF">Pcinc_000072</name>
</gene>
<keyword evidence="1" id="KW-0479">Metal-binding</keyword>
<evidence type="ECO:0000259" key="5">
    <source>
        <dbReference type="PROSITE" id="PS50865"/>
    </source>
</evidence>
<comment type="caution">
    <text evidence="6">The sequence shown here is derived from an EMBL/GenBank/DDBJ whole genome shotgun (WGS) entry which is preliminary data.</text>
</comment>
<dbReference type="PROSITE" id="PS01360">
    <property type="entry name" value="ZF_MYND_1"/>
    <property type="match status" value="1"/>
</dbReference>
<evidence type="ECO:0000313" key="7">
    <source>
        <dbReference type="Proteomes" id="UP001286313"/>
    </source>
</evidence>
<dbReference type="GO" id="GO:0005737">
    <property type="term" value="C:cytoplasm"/>
    <property type="evidence" value="ECO:0007669"/>
    <property type="project" value="InterPro"/>
</dbReference>
<dbReference type="EMBL" id="JAWQEG010000005">
    <property type="protein sequence ID" value="KAK3896251.1"/>
    <property type="molecule type" value="Genomic_DNA"/>
</dbReference>
<dbReference type="PANTHER" id="PTHR12298:SF4">
    <property type="entry name" value="PROGRAMMED CELL DEATH PROTEIN 2"/>
    <property type="match status" value="1"/>
</dbReference>
<dbReference type="GO" id="GO:0008270">
    <property type="term" value="F:zinc ion binding"/>
    <property type="evidence" value="ECO:0007669"/>
    <property type="project" value="UniProtKB-KW"/>
</dbReference>
<dbReference type="GO" id="GO:0005634">
    <property type="term" value="C:nucleus"/>
    <property type="evidence" value="ECO:0007669"/>
    <property type="project" value="TreeGrafter"/>
</dbReference>
<evidence type="ECO:0000256" key="1">
    <source>
        <dbReference type="ARBA" id="ARBA00022723"/>
    </source>
</evidence>
<dbReference type="InterPro" id="IPR007320">
    <property type="entry name" value="PDCD2_C"/>
</dbReference>